<evidence type="ECO:0000256" key="3">
    <source>
        <dbReference type="ARBA" id="ARBA00022690"/>
    </source>
</evidence>
<evidence type="ECO:0000256" key="4">
    <source>
        <dbReference type="ARBA" id="ARBA00022696"/>
    </source>
</evidence>
<keyword evidence="8 13" id="KW-0094">Blood coagulation</keyword>
<evidence type="ECO:0000256" key="8">
    <source>
        <dbReference type="ARBA" id="ARBA00023084"/>
    </source>
</evidence>
<dbReference type="RefSeq" id="XP_028925957.1">
    <property type="nucleotide sequence ID" value="XM_029070124.1"/>
</dbReference>
<dbReference type="GO" id="GO:0005615">
    <property type="term" value="C:extracellular space"/>
    <property type="evidence" value="ECO:0000318"/>
    <property type="project" value="GO_Central"/>
</dbReference>
<evidence type="ECO:0000256" key="13">
    <source>
        <dbReference type="PIRNR" id="PIRNR001620"/>
    </source>
</evidence>
<evidence type="ECO:0000256" key="9">
    <source>
        <dbReference type="ARBA" id="ARBA00023157"/>
    </source>
</evidence>
<dbReference type="PROSITE" id="PS00280">
    <property type="entry name" value="BPTI_KUNITZ_1"/>
    <property type="match status" value="2"/>
</dbReference>
<dbReference type="Ensembl" id="ENSOANT00000062826.1">
    <property type="protein sequence ID" value="ENSOANP00000036020.1"/>
    <property type="gene ID" value="ENSOANG00000046025.1"/>
</dbReference>
<dbReference type="FunCoup" id="A0A6I8N5C8">
    <property type="interactions" value="130"/>
</dbReference>
<evidence type="ECO:0000256" key="12">
    <source>
        <dbReference type="ARBA" id="ARBA00065443"/>
    </source>
</evidence>
<evidence type="ECO:0000256" key="10">
    <source>
        <dbReference type="ARBA" id="ARBA00023180"/>
    </source>
</evidence>
<dbReference type="PROSITE" id="PS50279">
    <property type="entry name" value="BPTI_KUNITZ_2"/>
    <property type="match status" value="3"/>
</dbReference>
<dbReference type="OMA" id="REEYFFN"/>
<keyword evidence="9" id="KW-1015">Disulfide bond</keyword>
<dbReference type="GO" id="GO:0004867">
    <property type="term" value="F:serine-type endopeptidase inhibitor activity"/>
    <property type="evidence" value="ECO:0000318"/>
    <property type="project" value="GO_Central"/>
</dbReference>
<dbReference type="InterPro" id="IPR008296">
    <property type="entry name" value="TFPI-like"/>
</dbReference>
<keyword evidence="6" id="KW-0677">Repeat</keyword>
<dbReference type="InParanoid" id="A0A6I8N5C8"/>
<protein>
    <recommendedName>
        <fullName evidence="13">Tissue factor pathway inhibitor</fullName>
    </recommendedName>
</protein>
<dbReference type="CDD" id="cd22616">
    <property type="entry name" value="Kunitz_TFPI2_1-like"/>
    <property type="match status" value="1"/>
</dbReference>
<evidence type="ECO:0000256" key="5">
    <source>
        <dbReference type="ARBA" id="ARBA00022729"/>
    </source>
</evidence>
<dbReference type="PIRSF" id="PIRSF001620">
    <property type="entry name" value="TFPI"/>
    <property type="match status" value="1"/>
</dbReference>
<gene>
    <name evidence="15" type="primary">TFPI2</name>
</gene>
<keyword evidence="7 13" id="KW-0722">Serine protease inhibitor</keyword>
<dbReference type="FunFam" id="4.10.410.10:FF:000004">
    <property type="entry name" value="Tissue factor pathway inhibitor"/>
    <property type="match status" value="1"/>
</dbReference>
<keyword evidence="2" id="KW-0964">Secreted</keyword>
<dbReference type="PRINTS" id="PR00759">
    <property type="entry name" value="BASICPTASE"/>
</dbReference>
<proteinExistence type="predicted"/>
<dbReference type="Proteomes" id="UP000002279">
    <property type="component" value="Unplaced"/>
</dbReference>
<dbReference type="PANTHER" id="PTHR10083">
    <property type="entry name" value="KUNITZ-TYPE PROTEASE INHIBITOR-RELATED"/>
    <property type="match status" value="1"/>
</dbReference>
<dbReference type="FunFam" id="4.10.410.10:FF:000018">
    <property type="entry name" value="Tissue factor pathway inhibitor"/>
    <property type="match status" value="1"/>
</dbReference>
<dbReference type="FunFam" id="4.10.410.10:FF:000011">
    <property type="entry name" value="Tissue factor pathway inhibitor"/>
    <property type="match status" value="1"/>
</dbReference>
<feature type="domain" description="BPTI/Kunitz inhibitor" evidence="14">
    <location>
        <begin position="39"/>
        <end position="89"/>
    </location>
</feature>
<dbReference type="Gene3D" id="4.10.410.10">
    <property type="entry name" value="Pancreatic trypsin inhibitor Kunitz domain"/>
    <property type="match status" value="3"/>
</dbReference>
<dbReference type="GeneID" id="100086918"/>
<dbReference type="InterPro" id="IPR050098">
    <property type="entry name" value="TFPI/VKTCI-like"/>
</dbReference>
<comment type="function">
    <text evidence="11">May play a role in the regulation of plasmin-mediated matrix remodeling. Inhibits trypsin, plasmin, factor VIIa/tissue factor and weakly factor Xa. Has no effect on thrombin.</text>
</comment>
<evidence type="ECO:0000256" key="7">
    <source>
        <dbReference type="ARBA" id="ARBA00022900"/>
    </source>
</evidence>
<feature type="chain" id="PRO_5026415771" description="Tissue factor pathway inhibitor" evidence="13">
    <location>
        <begin position="30"/>
        <end position="238"/>
    </location>
</feature>
<dbReference type="CTD" id="7980"/>
<keyword evidence="10" id="KW-0325">Glycoprotein</keyword>
<dbReference type="KEGG" id="oaa:100086918"/>
<evidence type="ECO:0000256" key="11">
    <source>
        <dbReference type="ARBA" id="ARBA00060238"/>
    </source>
</evidence>
<dbReference type="AlphaFoldDB" id="A0A6I8N5C8"/>
<dbReference type="InterPro" id="IPR020901">
    <property type="entry name" value="Prtase_inh_Kunz-CS"/>
</dbReference>
<name>A0A6I8N5C8_ORNAN</name>
<evidence type="ECO:0000256" key="1">
    <source>
        <dbReference type="ARBA" id="ARBA00004613"/>
    </source>
</evidence>
<comment type="subcellular location">
    <subcellularLocation>
        <location evidence="1 13">Secreted</location>
    </subcellularLocation>
</comment>
<dbReference type="SUPFAM" id="SSF57362">
    <property type="entry name" value="BPTI-like"/>
    <property type="match status" value="3"/>
</dbReference>
<keyword evidence="3 13" id="KW-0646">Protease inhibitor</keyword>
<feature type="signal peptide" evidence="13">
    <location>
        <begin position="1"/>
        <end position="29"/>
    </location>
</feature>
<dbReference type="InterPro" id="IPR036880">
    <property type="entry name" value="Kunitz_BPTI_sf"/>
</dbReference>
<evidence type="ECO:0000313" key="15">
    <source>
        <dbReference type="Ensembl" id="ENSOANP00000036020.1"/>
    </source>
</evidence>
<feature type="domain" description="BPTI/Kunitz inhibitor" evidence="14">
    <location>
        <begin position="99"/>
        <end position="149"/>
    </location>
</feature>
<dbReference type="SMART" id="SM00131">
    <property type="entry name" value="KU"/>
    <property type="match status" value="3"/>
</dbReference>
<dbReference type="Pfam" id="PF00014">
    <property type="entry name" value="Kunitz_BPTI"/>
    <property type="match status" value="3"/>
</dbReference>
<comment type="subunit">
    <text evidence="12">Finds in a complex with ABCB1, TFPI2 and PPP2R3C; leading to the dephosphorylation of ABCB1.</text>
</comment>
<organism evidence="15 16">
    <name type="scientific">Ornithorhynchus anatinus</name>
    <name type="common">Duckbill platypus</name>
    <dbReference type="NCBI Taxonomy" id="9258"/>
    <lineage>
        <taxon>Eukaryota</taxon>
        <taxon>Metazoa</taxon>
        <taxon>Chordata</taxon>
        <taxon>Craniata</taxon>
        <taxon>Vertebrata</taxon>
        <taxon>Euteleostomi</taxon>
        <taxon>Mammalia</taxon>
        <taxon>Monotremata</taxon>
        <taxon>Ornithorhynchidae</taxon>
        <taxon>Ornithorhynchus</taxon>
    </lineage>
</organism>
<dbReference type="PANTHER" id="PTHR10083:SF374">
    <property type="entry name" value="BPTI_KUNITZ INHIBITOR DOMAIN-CONTAINING PROTEIN"/>
    <property type="match status" value="1"/>
</dbReference>
<dbReference type="Bgee" id="ENSOANG00000046025">
    <property type="expression patterns" value="Expressed in ovary and 7 other cell types or tissues"/>
</dbReference>
<reference evidence="15" key="2">
    <citation type="submission" date="2025-09" db="UniProtKB">
        <authorList>
            <consortium name="Ensembl"/>
        </authorList>
    </citation>
    <scope>IDENTIFICATION</scope>
    <source>
        <strain evidence="15">Glennie</strain>
    </source>
</reference>
<accession>A0A6I8N5C8</accession>
<dbReference type="InterPro" id="IPR002223">
    <property type="entry name" value="Kunitz_BPTI"/>
</dbReference>
<evidence type="ECO:0000256" key="6">
    <source>
        <dbReference type="ARBA" id="ARBA00022737"/>
    </source>
</evidence>
<evidence type="ECO:0000256" key="2">
    <source>
        <dbReference type="ARBA" id="ARBA00022525"/>
    </source>
</evidence>
<keyword evidence="4 13" id="KW-0356">Hemostasis</keyword>
<reference evidence="15" key="1">
    <citation type="submission" date="2025-08" db="UniProtKB">
        <authorList>
            <consortium name="Ensembl"/>
        </authorList>
    </citation>
    <scope>IDENTIFICATION</scope>
    <source>
        <strain evidence="15">Glennie</strain>
    </source>
</reference>
<keyword evidence="5 13" id="KW-0732">Signal</keyword>
<sequence>MVAPRLQLRPLLLLLLLLVLLPPTPGVRAAPPDNNTAICLLPKDEGPCRAILPSYYYDRYTQTCLLFSYGGCKGNANNFETLKACQAACGKLAKVPKICRMDTRSDTCKGKVEKYFFNMSSMACEKFSFGECPVGPNQFSDKASCVRFCSPKSDVPKFCSSPLDRGSCSAHVTRYYFNVESGTCEEFSYSGCGGNHNNFVSQKDCTKTCSRAKRKGVRNHPKTVFVGHRLPPKSRTRP</sequence>
<keyword evidence="16" id="KW-1185">Reference proteome</keyword>
<dbReference type="OrthoDB" id="5950222at2759"/>
<feature type="domain" description="BPTI/Kunitz inhibitor" evidence="14">
    <location>
        <begin position="159"/>
        <end position="209"/>
    </location>
</feature>
<dbReference type="GeneTree" id="ENSGT00940000165273"/>
<evidence type="ECO:0000259" key="14">
    <source>
        <dbReference type="PROSITE" id="PS50279"/>
    </source>
</evidence>
<dbReference type="GO" id="GO:0007596">
    <property type="term" value="P:blood coagulation"/>
    <property type="evidence" value="ECO:0007669"/>
    <property type="project" value="UniProtKB-UniRule"/>
</dbReference>
<evidence type="ECO:0000313" key="16">
    <source>
        <dbReference type="Proteomes" id="UP000002279"/>
    </source>
</evidence>